<dbReference type="InterPro" id="IPR001753">
    <property type="entry name" value="Enoyl-CoA_hydra/iso"/>
</dbReference>
<keyword evidence="2" id="KW-1185">Reference proteome</keyword>
<dbReference type="GO" id="GO:0003824">
    <property type="term" value="F:catalytic activity"/>
    <property type="evidence" value="ECO:0007669"/>
    <property type="project" value="UniProtKB-ARBA"/>
</dbReference>
<dbReference type="RefSeq" id="WP_229837410.1">
    <property type="nucleotide sequence ID" value="NZ_BMZS01000010.1"/>
</dbReference>
<proteinExistence type="predicted"/>
<evidence type="ECO:0000313" key="1">
    <source>
        <dbReference type="EMBL" id="GHD58167.1"/>
    </source>
</evidence>
<sequence length="249" mass="25989">MSGPVEIRVGEGVFEIVLSRPERGNALGPDLVEATLDALDRAAEGGARLAVLRGAGKHFCTGFDLSDLEQLSDGDLLLRVVRIETLLQAVHHMPIPTLAIAHGATTGAGADLLAACQHRWALPGTRFAFPGAGFGLALGTRRLCLRVGPDAARDLVGSGRRIDVDEAARLGLVTRIVDADAVDAGIREAGAALKIDRETTARINALTVPDTRESDMVNLVASAARPGLKGRIAAYVAALQARKAEGGRA</sequence>
<accession>A0A918XUX2</accession>
<name>A0A918XUX2_9PROT</name>
<gene>
    <name evidence="1" type="ORF">GCM10017083_40720</name>
</gene>
<organism evidence="1 2">
    <name type="scientific">Thalassobaculum fulvum</name>
    <dbReference type="NCBI Taxonomy" id="1633335"/>
    <lineage>
        <taxon>Bacteria</taxon>
        <taxon>Pseudomonadati</taxon>
        <taxon>Pseudomonadota</taxon>
        <taxon>Alphaproteobacteria</taxon>
        <taxon>Rhodospirillales</taxon>
        <taxon>Thalassobaculaceae</taxon>
        <taxon>Thalassobaculum</taxon>
    </lineage>
</organism>
<dbReference type="Pfam" id="PF00378">
    <property type="entry name" value="ECH_1"/>
    <property type="match status" value="1"/>
</dbReference>
<reference evidence="1" key="2">
    <citation type="submission" date="2020-09" db="EMBL/GenBank/DDBJ databases">
        <authorList>
            <person name="Sun Q."/>
            <person name="Kim S."/>
        </authorList>
    </citation>
    <scope>NUCLEOTIDE SEQUENCE</scope>
    <source>
        <strain evidence="1">KCTC 42651</strain>
    </source>
</reference>
<dbReference type="CDD" id="cd06558">
    <property type="entry name" value="crotonase-like"/>
    <property type="match status" value="1"/>
</dbReference>
<protein>
    <submittedName>
        <fullName evidence="1">Enoyl-CoA hydratase</fullName>
    </submittedName>
</protein>
<dbReference type="Proteomes" id="UP000630353">
    <property type="component" value="Unassembled WGS sequence"/>
</dbReference>
<reference evidence="1" key="1">
    <citation type="journal article" date="2014" name="Int. J. Syst. Evol. Microbiol.">
        <title>Complete genome sequence of Corynebacterium casei LMG S-19264T (=DSM 44701T), isolated from a smear-ripened cheese.</title>
        <authorList>
            <consortium name="US DOE Joint Genome Institute (JGI-PGF)"/>
            <person name="Walter F."/>
            <person name="Albersmeier A."/>
            <person name="Kalinowski J."/>
            <person name="Ruckert C."/>
        </authorList>
    </citation>
    <scope>NUCLEOTIDE SEQUENCE</scope>
    <source>
        <strain evidence="1">KCTC 42651</strain>
    </source>
</reference>
<dbReference type="SUPFAM" id="SSF52096">
    <property type="entry name" value="ClpP/crotonase"/>
    <property type="match status" value="1"/>
</dbReference>
<dbReference type="PANTHER" id="PTHR11941:SF54">
    <property type="entry name" value="ENOYL-COA HYDRATASE, MITOCHONDRIAL"/>
    <property type="match status" value="1"/>
</dbReference>
<evidence type="ECO:0000313" key="2">
    <source>
        <dbReference type="Proteomes" id="UP000630353"/>
    </source>
</evidence>
<dbReference type="PANTHER" id="PTHR11941">
    <property type="entry name" value="ENOYL-COA HYDRATASE-RELATED"/>
    <property type="match status" value="1"/>
</dbReference>
<dbReference type="Gene3D" id="3.90.226.10">
    <property type="entry name" value="2-enoyl-CoA Hydratase, Chain A, domain 1"/>
    <property type="match status" value="1"/>
</dbReference>
<dbReference type="InterPro" id="IPR029045">
    <property type="entry name" value="ClpP/crotonase-like_dom_sf"/>
</dbReference>
<dbReference type="GO" id="GO:0006635">
    <property type="term" value="P:fatty acid beta-oxidation"/>
    <property type="evidence" value="ECO:0007669"/>
    <property type="project" value="TreeGrafter"/>
</dbReference>
<comment type="caution">
    <text evidence="1">The sequence shown here is derived from an EMBL/GenBank/DDBJ whole genome shotgun (WGS) entry which is preliminary data.</text>
</comment>
<dbReference type="AlphaFoldDB" id="A0A918XUX2"/>
<dbReference type="EMBL" id="BMZS01000010">
    <property type="protein sequence ID" value="GHD58167.1"/>
    <property type="molecule type" value="Genomic_DNA"/>
</dbReference>